<reference evidence="1" key="1">
    <citation type="submission" date="2022-12" db="EMBL/GenBank/DDBJ databases">
        <title>Isolation and characterisation of novel Methanocorpusculum spp. from native Australian herbivores indicates the genus is ancestrally host-associated.</title>
        <authorList>
            <person name="Volmer J.G."/>
            <person name="Soo R.M."/>
            <person name="Evans P.N."/>
            <person name="Hoedt E.C."/>
            <person name="Astorga Alsina A.L."/>
            <person name="Woodcroft B.J."/>
            <person name="Tyson G.W."/>
            <person name="Hugenholtz P."/>
            <person name="Morrison M."/>
        </authorList>
    </citation>
    <scope>NUCLEOTIDE SEQUENCE</scope>
    <source>
        <strain evidence="1">CW153</strain>
    </source>
</reference>
<protein>
    <submittedName>
        <fullName evidence="1">Uncharacterized protein</fullName>
    </submittedName>
</protein>
<dbReference type="Proteomes" id="UP001141336">
    <property type="component" value="Unassembled WGS sequence"/>
</dbReference>
<dbReference type="RefSeq" id="WP_268922550.1">
    <property type="nucleotide sequence ID" value="NZ_JAPTGC010000004.1"/>
</dbReference>
<evidence type="ECO:0000313" key="1">
    <source>
        <dbReference type="EMBL" id="MCZ0862315.1"/>
    </source>
</evidence>
<evidence type="ECO:0000313" key="2">
    <source>
        <dbReference type="Proteomes" id="UP001141336"/>
    </source>
</evidence>
<name>A0ABT4IKM9_9EURY</name>
<comment type="caution">
    <text evidence="1">The sequence shown here is derived from an EMBL/GenBank/DDBJ whole genome shotgun (WGS) entry which is preliminary data.</text>
</comment>
<accession>A0ABT4IKM9</accession>
<proteinExistence type="predicted"/>
<sequence length="241" mass="24321">MADTSKLGTILILAVICVGVALVVSSGISAWQTYQNIAGDEDTTGPSVPQPTITVAASPETPAIPVATVTCVTPTAVQSVSAPAVPETPAIPVATVTCVTPTAVQSVAAPASTSSPSAPTPTPAVTPFAAPAADDPVLGTWTGTKSVSMFFVSANGQGTVTFRDDYTGDLSGEFHGAGMDEVFASGFVWTNNGGGSYTGSIGTESMGFTLAGETLTMTINPKKLGLNALLDMDIPVEMHRV</sequence>
<organism evidence="1 2">
    <name type="scientific">Methanocorpusculum vombati</name>
    <dbReference type="NCBI Taxonomy" id="3002864"/>
    <lineage>
        <taxon>Archaea</taxon>
        <taxon>Methanobacteriati</taxon>
        <taxon>Methanobacteriota</taxon>
        <taxon>Stenosarchaea group</taxon>
        <taxon>Methanomicrobia</taxon>
        <taxon>Methanomicrobiales</taxon>
        <taxon>Methanocorpusculaceae</taxon>
        <taxon>Methanocorpusculum</taxon>
    </lineage>
</organism>
<gene>
    <name evidence="1" type="ORF">O0S09_03475</name>
</gene>
<dbReference type="EMBL" id="JAPTGC010000004">
    <property type="protein sequence ID" value="MCZ0862315.1"/>
    <property type="molecule type" value="Genomic_DNA"/>
</dbReference>
<keyword evidence="2" id="KW-1185">Reference proteome</keyword>